<feature type="transmembrane region" description="Helical" evidence="6">
    <location>
        <begin position="80"/>
        <end position="101"/>
    </location>
</feature>
<evidence type="ECO:0000256" key="4">
    <source>
        <dbReference type="ARBA" id="ARBA00022989"/>
    </source>
</evidence>
<dbReference type="SUPFAM" id="SSF103481">
    <property type="entry name" value="Multidrug resistance efflux transporter EmrE"/>
    <property type="match status" value="2"/>
</dbReference>
<organism evidence="8 9">
    <name type="scientific">Enterovibrio qingdaonensis</name>
    <dbReference type="NCBI Taxonomy" id="2899818"/>
    <lineage>
        <taxon>Bacteria</taxon>
        <taxon>Pseudomonadati</taxon>
        <taxon>Pseudomonadota</taxon>
        <taxon>Gammaproteobacteria</taxon>
        <taxon>Vibrionales</taxon>
        <taxon>Vibrionaceae</taxon>
        <taxon>Enterovibrio</taxon>
    </lineage>
</organism>
<feature type="transmembrane region" description="Helical" evidence="6">
    <location>
        <begin position="113"/>
        <end position="130"/>
    </location>
</feature>
<dbReference type="InterPro" id="IPR037185">
    <property type="entry name" value="EmrE-like"/>
</dbReference>
<evidence type="ECO:0000313" key="8">
    <source>
        <dbReference type="EMBL" id="MDD1782721.1"/>
    </source>
</evidence>
<feature type="transmembrane region" description="Helical" evidence="6">
    <location>
        <begin position="163"/>
        <end position="184"/>
    </location>
</feature>
<gene>
    <name evidence="8" type="ORF">LRP49_16230</name>
</gene>
<accession>A0ABT5QP05</accession>
<feature type="transmembrane region" description="Helical" evidence="6">
    <location>
        <begin position="283"/>
        <end position="300"/>
    </location>
</feature>
<evidence type="ECO:0000256" key="6">
    <source>
        <dbReference type="SAM" id="Phobius"/>
    </source>
</evidence>
<keyword evidence="3 6" id="KW-0812">Transmembrane</keyword>
<feature type="transmembrane region" description="Helical" evidence="6">
    <location>
        <begin position="258"/>
        <end position="277"/>
    </location>
</feature>
<dbReference type="RefSeq" id="WP_274143358.1">
    <property type="nucleotide sequence ID" value="NZ_JAJUBB010000012.1"/>
</dbReference>
<protein>
    <submittedName>
        <fullName evidence="8">DMT family transporter</fullName>
    </submittedName>
</protein>
<feature type="domain" description="EamA" evidence="7">
    <location>
        <begin position="166"/>
        <end position="299"/>
    </location>
</feature>
<feature type="transmembrane region" description="Helical" evidence="6">
    <location>
        <begin position="137"/>
        <end position="157"/>
    </location>
</feature>
<name>A0ABT5QP05_9GAMM</name>
<sequence length="307" mass="33261">MNDAAVTDHPTSQYRQGIIYALIGTALFSMKPVLIKLAYALGGDATSIMSLRAVSSLPVYLAILLWLCRDPGERSKVKQFGLQAAAVGILGYYFASLLDIVALEYISAQLERLLIFLFPSFVVIISWIFLKETPKKGTFSSIFLGYVGVTMIVMHDFQSFGSQVWLGSALAVASALVFAIYLVLSKKVIGKIGAQLFTSVGMGSAAMVIMMQHQWQGAQFSAMSLELITLGIGLGIFCTVLPSYFVAASMARLTASTLSLTSNIGPVVTAVFAITLLDEAFTLWHALGMALVVYAVVKINRKSEKRR</sequence>
<dbReference type="InterPro" id="IPR000620">
    <property type="entry name" value="EamA_dom"/>
</dbReference>
<reference evidence="8" key="1">
    <citation type="submission" date="2021-12" db="EMBL/GenBank/DDBJ databases">
        <title>Enterovibrio ZSDZ35 sp. nov. and Enterovibrio ZSDZ42 sp. nov., isolated from coastal seawater in Qingdao.</title>
        <authorList>
            <person name="Zhang P."/>
        </authorList>
    </citation>
    <scope>NUCLEOTIDE SEQUENCE</scope>
    <source>
        <strain evidence="8">ZSDZ35</strain>
    </source>
</reference>
<comment type="caution">
    <text evidence="8">The sequence shown here is derived from an EMBL/GenBank/DDBJ whole genome shotgun (WGS) entry which is preliminary data.</text>
</comment>
<dbReference type="PANTHER" id="PTHR42920:SF5">
    <property type="entry name" value="EAMA DOMAIN-CONTAINING PROTEIN"/>
    <property type="match status" value="1"/>
</dbReference>
<evidence type="ECO:0000256" key="3">
    <source>
        <dbReference type="ARBA" id="ARBA00022692"/>
    </source>
</evidence>
<dbReference type="Pfam" id="PF00892">
    <property type="entry name" value="EamA"/>
    <property type="match status" value="2"/>
</dbReference>
<keyword evidence="9" id="KW-1185">Reference proteome</keyword>
<keyword evidence="4 6" id="KW-1133">Transmembrane helix</keyword>
<keyword evidence="2" id="KW-1003">Cell membrane</keyword>
<dbReference type="Proteomes" id="UP001149821">
    <property type="component" value="Unassembled WGS sequence"/>
</dbReference>
<proteinExistence type="predicted"/>
<dbReference type="PANTHER" id="PTHR42920">
    <property type="entry name" value="OS03G0707200 PROTEIN-RELATED"/>
    <property type="match status" value="1"/>
</dbReference>
<feature type="transmembrane region" description="Helical" evidence="6">
    <location>
        <begin position="227"/>
        <end position="246"/>
    </location>
</feature>
<evidence type="ECO:0000256" key="1">
    <source>
        <dbReference type="ARBA" id="ARBA00004651"/>
    </source>
</evidence>
<dbReference type="InterPro" id="IPR051258">
    <property type="entry name" value="Diverse_Substrate_Transporter"/>
</dbReference>
<evidence type="ECO:0000259" key="7">
    <source>
        <dbReference type="Pfam" id="PF00892"/>
    </source>
</evidence>
<evidence type="ECO:0000313" key="9">
    <source>
        <dbReference type="Proteomes" id="UP001149821"/>
    </source>
</evidence>
<dbReference type="EMBL" id="JAJUBB010000012">
    <property type="protein sequence ID" value="MDD1782721.1"/>
    <property type="molecule type" value="Genomic_DNA"/>
</dbReference>
<feature type="transmembrane region" description="Helical" evidence="6">
    <location>
        <begin position="196"/>
        <end position="215"/>
    </location>
</feature>
<feature type="transmembrane region" description="Helical" evidence="6">
    <location>
        <begin position="18"/>
        <end position="42"/>
    </location>
</feature>
<evidence type="ECO:0000256" key="5">
    <source>
        <dbReference type="ARBA" id="ARBA00023136"/>
    </source>
</evidence>
<feature type="domain" description="EamA" evidence="7">
    <location>
        <begin position="17"/>
        <end position="153"/>
    </location>
</feature>
<evidence type="ECO:0000256" key="2">
    <source>
        <dbReference type="ARBA" id="ARBA00022475"/>
    </source>
</evidence>
<comment type="subcellular location">
    <subcellularLocation>
        <location evidence="1">Cell membrane</location>
        <topology evidence="1">Multi-pass membrane protein</topology>
    </subcellularLocation>
</comment>
<keyword evidence="5 6" id="KW-0472">Membrane</keyword>
<feature type="transmembrane region" description="Helical" evidence="6">
    <location>
        <begin position="48"/>
        <end position="68"/>
    </location>
</feature>